<evidence type="ECO:0000313" key="3">
    <source>
        <dbReference type="Proteomes" id="UP000018001"/>
    </source>
</evidence>
<evidence type="ECO:0000256" key="1">
    <source>
        <dbReference type="SAM" id="MobiDB-lite"/>
    </source>
</evidence>
<evidence type="ECO:0000313" key="2">
    <source>
        <dbReference type="EMBL" id="GAD93995.1"/>
    </source>
</evidence>
<feature type="compositionally biased region" description="Basic and acidic residues" evidence="1">
    <location>
        <begin position="48"/>
        <end position="60"/>
    </location>
</feature>
<dbReference type="OrthoDB" id="5344482at2759"/>
<protein>
    <submittedName>
        <fullName evidence="2">Uncharacterized protein</fullName>
    </submittedName>
</protein>
<feature type="compositionally biased region" description="Polar residues" evidence="1">
    <location>
        <begin position="61"/>
        <end position="81"/>
    </location>
</feature>
<reference evidence="3" key="1">
    <citation type="journal article" date="2014" name="Genome Announc.">
        <title>Draft genome sequence of the formaldehyde-resistant fungus Byssochlamys spectabilis No. 5 (anamorph Paecilomyces variotii No. 5) (NBRC109023).</title>
        <authorList>
            <person name="Oka T."/>
            <person name="Ekino K."/>
            <person name="Fukuda K."/>
            <person name="Nomura Y."/>
        </authorList>
    </citation>
    <scope>NUCLEOTIDE SEQUENCE [LARGE SCALE GENOMIC DNA]</scope>
    <source>
        <strain evidence="3">No. 5 / NBRC 109023</strain>
    </source>
</reference>
<feature type="compositionally biased region" description="Polar residues" evidence="1">
    <location>
        <begin position="97"/>
        <end position="111"/>
    </location>
</feature>
<name>V5HW57_BYSSN</name>
<proteinExistence type="predicted"/>
<dbReference type="eggNOG" id="ENOG502SIHY">
    <property type="taxonomic scope" value="Eukaryota"/>
</dbReference>
<dbReference type="Proteomes" id="UP000018001">
    <property type="component" value="Unassembled WGS sequence"/>
</dbReference>
<comment type="caution">
    <text evidence="2">The sequence shown here is derived from an EMBL/GenBank/DDBJ whole genome shotgun (WGS) entry which is preliminary data.</text>
</comment>
<dbReference type="EMBL" id="BAUL01000073">
    <property type="protein sequence ID" value="GAD93995.1"/>
    <property type="molecule type" value="Genomic_DNA"/>
</dbReference>
<feature type="region of interest" description="Disordered" evidence="1">
    <location>
        <begin position="309"/>
        <end position="329"/>
    </location>
</feature>
<dbReference type="HOGENOM" id="CLU_043294_0_0_1"/>
<feature type="region of interest" description="Disordered" evidence="1">
    <location>
        <begin position="27"/>
        <end position="81"/>
    </location>
</feature>
<feature type="region of interest" description="Disordered" evidence="1">
    <location>
        <begin position="97"/>
        <end position="123"/>
    </location>
</feature>
<organism evidence="2 3">
    <name type="scientific">Byssochlamys spectabilis (strain No. 5 / NBRC 109023)</name>
    <name type="common">Paecilomyces variotii</name>
    <dbReference type="NCBI Taxonomy" id="1356009"/>
    <lineage>
        <taxon>Eukaryota</taxon>
        <taxon>Fungi</taxon>
        <taxon>Dikarya</taxon>
        <taxon>Ascomycota</taxon>
        <taxon>Pezizomycotina</taxon>
        <taxon>Eurotiomycetes</taxon>
        <taxon>Eurotiomycetidae</taxon>
        <taxon>Eurotiales</taxon>
        <taxon>Thermoascaceae</taxon>
        <taxon>Paecilomyces</taxon>
    </lineage>
</organism>
<feature type="compositionally biased region" description="Polar residues" evidence="1">
    <location>
        <begin position="309"/>
        <end position="327"/>
    </location>
</feature>
<sequence>MTGHHERPPADGKMPIGSEMATDLEGHITSKYSQPVTGIMRISGGDSQDEKGDDMRRDGSQSEQNFSVPAPNPTSFLSPSPTRCRVVLHPEECIEMSQTQSAPTFSSTADSAASLETPHAHAPNGSLSITALARFEFEAGRGNEGTKILMVEWEDDDLTRSPSGSWHVSWEGKTTVLPADEQTSEHTRRFYFLLPPGVTIPPVVTLTYEPPPNSATTAKKGDSLQLNPLPAIFPAELGATARTAGKKGVLHTIWAKKRLQVLEKEIREECLNNAEGVALHMAVQEKEWIESNFGVTARPQTEPLNLSLSVSTTSYPMGPTTPVSPTSGRKLADKLKGLKLETSEKDLAKRAAGAMDTPDSVHDGAHLLSPQSPDVAVSSYNSFRNTPVSEPPRRAVVQHPPAAVQAQQSSQQNMFGSMDTIARTSSTDSDTELFAKALSPRSPDIPRSPFSFAPEETLRYVASSDGV</sequence>
<dbReference type="InParanoid" id="V5HW57"/>
<dbReference type="AlphaFoldDB" id="V5HW57"/>
<accession>V5HW57</accession>
<gene>
    <name evidence="2" type="ORF">PVAR5_2615</name>
</gene>
<keyword evidence="3" id="KW-1185">Reference proteome</keyword>